<keyword evidence="5" id="KW-1185">Reference proteome</keyword>
<evidence type="ECO:0000313" key="4">
    <source>
        <dbReference type="EMBL" id="QKX61360.1"/>
    </source>
</evidence>
<accession>A0A7H8R4T3</accession>
<dbReference type="RefSeq" id="XP_035347535.1">
    <property type="nucleotide sequence ID" value="XM_035491642.1"/>
</dbReference>
<feature type="region of interest" description="Disordered" evidence="2">
    <location>
        <begin position="1"/>
        <end position="40"/>
    </location>
</feature>
<feature type="coiled-coil region" evidence="1">
    <location>
        <begin position="108"/>
        <end position="135"/>
    </location>
</feature>
<feature type="region of interest" description="Disordered" evidence="2">
    <location>
        <begin position="53"/>
        <end position="101"/>
    </location>
</feature>
<sequence>METANHGPDPESPPPEEKPPAAMEKRPSLPTRPNLAARHAKRLTLSFPIVPPPAAVRSELSSPSAVTPGTPVTTETPRTAMSSGLPSLDSVIPGSDESREPSDLLTAIASQERKVLELREELQRAETELTGLKRQWVMSERQKKRTEINHHAEAMKAMKPADAPADEAYKTSESPILSPTTTDPVPAQIRRSKELERRHSLRSTQKGNASVSSNGRRVFAGSKHTRTLSLLSPEMGVVKTPFPMKDEADQEIGITRHPRSATLPSVERAEVSRPAEPVESLQDDTANEWRRSMPPPSKDALLRTGRQMASDFREGLWTFLEDIRQATVGEEAINGNESRSLHPSASGPRRTSSGQRSDRSVTPSRNREQPDALGRTDSSLSLSKGAAKNSGKPTSPADVETSFWGEFGVDTPGQKSKTKNVDANTQPDPKRPANSKQPDEADDWDSWDSPQHGKSHTPSSSRSTINSKKDQSPSTQLSSPRTSASFGDRNMDGGERRRSENIPWPALTKLSPSKLTRTASNLMDEWEKSLTSSIDGSQKAESPRLAQQSDQDDWEAF</sequence>
<evidence type="ECO:0000256" key="2">
    <source>
        <dbReference type="SAM" id="MobiDB-lite"/>
    </source>
</evidence>
<dbReference type="GeneID" id="55995997"/>
<feature type="compositionally biased region" description="Polar residues" evidence="2">
    <location>
        <begin position="529"/>
        <end position="549"/>
    </location>
</feature>
<dbReference type="AlphaFoldDB" id="A0A7H8R4T3"/>
<evidence type="ECO:0000313" key="5">
    <source>
        <dbReference type="Proteomes" id="UP000509510"/>
    </source>
</evidence>
<proteinExistence type="predicted"/>
<gene>
    <name evidence="4" type="ORF">TRUGW13939_08508</name>
</gene>
<feature type="compositionally biased region" description="Polar residues" evidence="2">
    <location>
        <begin position="202"/>
        <end position="215"/>
    </location>
</feature>
<feature type="compositionally biased region" description="Polar residues" evidence="2">
    <location>
        <begin position="456"/>
        <end position="485"/>
    </location>
</feature>
<evidence type="ECO:0000256" key="1">
    <source>
        <dbReference type="SAM" id="Coils"/>
    </source>
</evidence>
<dbReference type="EMBL" id="CP055901">
    <property type="protein sequence ID" value="QKX61360.1"/>
    <property type="molecule type" value="Genomic_DNA"/>
</dbReference>
<feature type="compositionally biased region" description="Basic and acidic residues" evidence="2">
    <location>
        <begin position="489"/>
        <end position="500"/>
    </location>
</feature>
<name>A0A7H8R4T3_TALRU</name>
<feature type="compositionally biased region" description="Basic and acidic residues" evidence="2">
    <location>
        <begin position="15"/>
        <end position="27"/>
    </location>
</feature>
<feature type="region of interest" description="Disordered" evidence="2">
    <location>
        <begin position="330"/>
        <end position="557"/>
    </location>
</feature>
<dbReference type="Pfam" id="PF13257">
    <property type="entry name" value="DUF4048"/>
    <property type="match status" value="1"/>
</dbReference>
<feature type="compositionally biased region" description="Polar residues" evidence="2">
    <location>
        <begin position="335"/>
        <end position="364"/>
    </location>
</feature>
<feature type="region of interest" description="Disordered" evidence="2">
    <location>
        <begin position="254"/>
        <end position="301"/>
    </location>
</feature>
<feature type="compositionally biased region" description="Polar residues" evidence="2">
    <location>
        <begin position="510"/>
        <end position="521"/>
    </location>
</feature>
<dbReference type="Proteomes" id="UP000509510">
    <property type="component" value="Chromosome IV"/>
</dbReference>
<keyword evidence="1" id="KW-0175">Coiled coil</keyword>
<dbReference type="KEGG" id="trg:TRUGW13939_08508"/>
<feature type="domain" description="DUF4048" evidence="3">
    <location>
        <begin position="224"/>
        <end position="463"/>
    </location>
</feature>
<dbReference type="OrthoDB" id="4097086at2759"/>
<organism evidence="4 5">
    <name type="scientific">Talaromyces rugulosus</name>
    <name type="common">Penicillium rugulosum</name>
    <dbReference type="NCBI Taxonomy" id="121627"/>
    <lineage>
        <taxon>Eukaryota</taxon>
        <taxon>Fungi</taxon>
        <taxon>Dikarya</taxon>
        <taxon>Ascomycota</taxon>
        <taxon>Pezizomycotina</taxon>
        <taxon>Eurotiomycetes</taxon>
        <taxon>Eurotiomycetidae</taxon>
        <taxon>Eurotiales</taxon>
        <taxon>Trichocomaceae</taxon>
        <taxon>Talaromyces</taxon>
        <taxon>Talaromyces sect. Islandici</taxon>
    </lineage>
</organism>
<feature type="compositionally biased region" description="Low complexity" evidence="2">
    <location>
        <begin position="67"/>
        <end position="79"/>
    </location>
</feature>
<reference evidence="5" key="1">
    <citation type="submission" date="2020-06" db="EMBL/GenBank/DDBJ databases">
        <title>A chromosome-scale genome assembly of Talaromyces rugulosus W13939.</title>
        <authorList>
            <person name="Wang B."/>
            <person name="Guo L."/>
            <person name="Ye K."/>
            <person name="Wang L."/>
        </authorList>
    </citation>
    <scope>NUCLEOTIDE SEQUENCE [LARGE SCALE GENOMIC DNA]</scope>
    <source>
        <strain evidence="5">W13939</strain>
    </source>
</reference>
<feature type="compositionally biased region" description="Polar residues" evidence="2">
    <location>
        <begin position="171"/>
        <end position="183"/>
    </location>
</feature>
<evidence type="ECO:0000259" key="3">
    <source>
        <dbReference type="Pfam" id="PF13257"/>
    </source>
</evidence>
<protein>
    <recommendedName>
        <fullName evidence="3">DUF4048 domain-containing protein</fullName>
    </recommendedName>
</protein>
<feature type="region of interest" description="Disordered" evidence="2">
    <location>
        <begin position="150"/>
        <end position="215"/>
    </location>
</feature>
<dbReference type="InterPro" id="IPR025122">
    <property type="entry name" value="DUF4048"/>
</dbReference>